<sequence>MDKADIAQDYIEWRTEQALAARRAMQVPASMLCRAECEDCGEEIPAARRERLPGVTTCVACQTIREGRR</sequence>
<dbReference type="PANTHER" id="PTHR38777:SF1">
    <property type="entry name" value="DNAK SUPPRESSOR PROTEIN"/>
    <property type="match status" value="1"/>
</dbReference>
<proteinExistence type="predicted"/>
<dbReference type="PANTHER" id="PTHR38777">
    <property type="entry name" value="FELS-2 PROPHAGE PROTEIN"/>
    <property type="match status" value="1"/>
</dbReference>
<reference evidence="6 7" key="1">
    <citation type="submission" date="2022-02" db="EMBL/GenBank/DDBJ databases">
        <title>Halomonas fukangensis sp. nov., a halophilic bacterium isolated from a bulk soil of Kalidium foliatum at Fukang.</title>
        <authorList>
            <person name="Huang Y."/>
        </authorList>
    </citation>
    <scope>NUCLEOTIDE SEQUENCE [LARGE SCALE GENOMIC DNA]</scope>
    <source>
        <strain evidence="6 7">EGI 63088</strain>
    </source>
</reference>
<feature type="zinc finger region" description="dksA C4-type" evidence="4">
    <location>
        <begin position="37"/>
        <end position="61"/>
    </location>
</feature>
<dbReference type="InterPro" id="IPR012783">
    <property type="entry name" value="Znf_C4_TraR"/>
</dbReference>
<keyword evidence="2" id="KW-0863">Zinc-finger</keyword>
<organism evidence="6 7">
    <name type="scientific">Halomonas flagellata</name>
    <dbReference type="NCBI Taxonomy" id="2920385"/>
    <lineage>
        <taxon>Bacteria</taxon>
        <taxon>Pseudomonadati</taxon>
        <taxon>Pseudomonadota</taxon>
        <taxon>Gammaproteobacteria</taxon>
        <taxon>Oceanospirillales</taxon>
        <taxon>Halomonadaceae</taxon>
        <taxon>Halomonas</taxon>
    </lineage>
</organism>
<dbReference type="Proteomes" id="UP001202117">
    <property type="component" value="Unassembled WGS sequence"/>
</dbReference>
<name>A0ABS9RU71_9GAMM</name>
<evidence type="ECO:0000256" key="3">
    <source>
        <dbReference type="ARBA" id="ARBA00022833"/>
    </source>
</evidence>
<comment type="caution">
    <text evidence="6">The sequence shown here is derived from an EMBL/GenBank/DDBJ whole genome shotgun (WGS) entry which is preliminary data.</text>
</comment>
<evidence type="ECO:0000313" key="6">
    <source>
        <dbReference type="EMBL" id="MCH4563367.1"/>
    </source>
</evidence>
<dbReference type="RefSeq" id="WP_240568076.1">
    <property type="nucleotide sequence ID" value="NZ_JAKVPY010000009.1"/>
</dbReference>
<evidence type="ECO:0000256" key="2">
    <source>
        <dbReference type="ARBA" id="ARBA00022771"/>
    </source>
</evidence>
<keyword evidence="3" id="KW-0862">Zinc</keyword>
<accession>A0ABS9RU71</accession>
<evidence type="ECO:0000256" key="4">
    <source>
        <dbReference type="PROSITE-ProRule" id="PRU00510"/>
    </source>
</evidence>
<dbReference type="SUPFAM" id="SSF57716">
    <property type="entry name" value="Glucocorticoid receptor-like (DNA-binding domain)"/>
    <property type="match status" value="1"/>
</dbReference>
<dbReference type="InterPro" id="IPR000962">
    <property type="entry name" value="Znf_DskA_TraR"/>
</dbReference>
<feature type="domain" description="Zinc finger DksA/TraR C4-type" evidence="5">
    <location>
        <begin position="37"/>
        <end position="66"/>
    </location>
</feature>
<dbReference type="EMBL" id="JAKVPY010000009">
    <property type="protein sequence ID" value="MCH4563367.1"/>
    <property type="molecule type" value="Genomic_DNA"/>
</dbReference>
<dbReference type="Pfam" id="PF01258">
    <property type="entry name" value="zf-dskA_traR"/>
    <property type="match status" value="1"/>
</dbReference>
<dbReference type="PROSITE" id="PS51128">
    <property type="entry name" value="ZF_DKSA_2"/>
    <property type="match status" value="1"/>
</dbReference>
<evidence type="ECO:0000259" key="5">
    <source>
        <dbReference type="Pfam" id="PF01258"/>
    </source>
</evidence>
<dbReference type="PRINTS" id="PR00618">
    <property type="entry name" value="DKSAZNFINGER"/>
</dbReference>
<dbReference type="InterPro" id="IPR020460">
    <property type="entry name" value="Znf_C4-type_bac"/>
</dbReference>
<dbReference type="NCBIfam" id="TIGR02419">
    <property type="entry name" value="C4_traR_proteo"/>
    <property type="match status" value="1"/>
</dbReference>
<protein>
    <submittedName>
        <fullName evidence="6">TraR/DksA family transcriptional regulator</fullName>
    </submittedName>
</protein>
<dbReference type="InterPro" id="IPR020458">
    <property type="entry name" value="Znf_DskA_TraR_CS"/>
</dbReference>
<dbReference type="Gene3D" id="1.20.120.910">
    <property type="entry name" value="DksA, coiled-coil domain"/>
    <property type="match status" value="1"/>
</dbReference>
<evidence type="ECO:0000313" key="7">
    <source>
        <dbReference type="Proteomes" id="UP001202117"/>
    </source>
</evidence>
<gene>
    <name evidence="6" type="ORF">MKP05_09515</name>
</gene>
<dbReference type="PROSITE" id="PS01102">
    <property type="entry name" value="ZF_DKSA_1"/>
    <property type="match status" value="1"/>
</dbReference>
<evidence type="ECO:0000256" key="1">
    <source>
        <dbReference type="ARBA" id="ARBA00022723"/>
    </source>
</evidence>
<keyword evidence="7" id="KW-1185">Reference proteome</keyword>
<keyword evidence="1" id="KW-0479">Metal-binding</keyword>